<feature type="transmembrane region" description="Helical" evidence="1">
    <location>
        <begin position="135"/>
        <end position="159"/>
    </location>
</feature>
<sequence>MRKNIILNYGFYLGLSTILTSVLKYTFGNYLEKSLVETFLGIILIVLFIYLGISTFKKNNSNFLSVKESLQIGLGISLIAALLSVFYIYVFSSFIEPNFQNEVIKLEINKMNTSNLSKKDIEKSVSIMRNYIMPMMYFGIIIMNLFLGFITSLILGLALKKDKSVFN</sequence>
<evidence type="ECO:0008006" key="4">
    <source>
        <dbReference type="Google" id="ProtNLM"/>
    </source>
</evidence>
<organism evidence="2 3">
    <name type="scientific">Flavobacterium terrae</name>
    <dbReference type="NCBI Taxonomy" id="415425"/>
    <lineage>
        <taxon>Bacteria</taxon>
        <taxon>Pseudomonadati</taxon>
        <taxon>Bacteroidota</taxon>
        <taxon>Flavobacteriia</taxon>
        <taxon>Flavobacteriales</taxon>
        <taxon>Flavobacteriaceae</taxon>
        <taxon>Flavobacterium</taxon>
    </lineage>
</organism>
<name>A0A1M6DCA6_9FLAO</name>
<keyword evidence="3" id="KW-1185">Reference proteome</keyword>
<feature type="transmembrane region" description="Helical" evidence="1">
    <location>
        <begin position="69"/>
        <end position="90"/>
    </location>
</feature>
<dbReference type="EMBL" id="FQZI01000002">
    <property type="protein sequence ID" value="SHI70813.1"/>
    <property type="molecule type" value="Genomic_DNA"/>
</dbReference>
<accession>A0A1M6DCA6</accession>
<keyword evidence="1" id="KW-1133">Transmembrane helix</keyword>
<evidence type="ECO:0000313" key="3">
    <source>
        <dbReference type="Proteomes" id="UP000184488"/>
    </source>
</evidence>
<dbReference type="STRING" id="415425.SAMN05444363_1361"/>
<protein>
    <recommendedName>
        <fullName evidence="4">DUF4199 domain-containing protein</fullName>
    </recommendedName>
</protein>
<dbReference type="AlphaFoldDB" id="A0A1M6DCA6"/>
<dbReference type="Proteomes" id="UP000184488">
    <property type="component" value="Unassembled WGS sequence"/>
</dbReference>
<evidence type="ECO:0000256" key="1">
    <source>
        <dbReference type="SAM" id="Phobius"/>
    </source>
</evidence>
<dbReference type="Pfam" id="PF13858">
    <property type="entry name" value="DUF4199"/>
    <property type="match status" value="1"/>
</dbReference>
<feature type="transmembrane region" description="Helical" evidence="1">
    <location>
        <begin position="7"/>
        <end position="27"/>
    </location>
</feature>
<gene>
    <name evidence="2" type="ORF">SAMN05444363_1361</name>
</gene>
<dbReference type="RefSeq" id="WP_073309796.1">
    <property type="nucleotide sequence ID" value="NZ_FQZI01000002.1"/>
</dbReference>
<keyword evidence="1" id="KW-0812">Transmembrane</keyword>
<dbReference type="InterPro" id="IPR025250">
    <property type="entry name" value="DUF4199"/>
</dbReference>
<feature type="transmembrane region" description="Helical" evidence="1">
    <location>
        <begin position="39"/>
        <end position="57"/>
    </location>
</feature>
<evidence type="ECO:0000313" key="2">
    <source>
        <dbReference type="EMBL" id="SHI70813.1"/>
    </source>
</evidence>
<reference evidence="3" key="1">
    <citation type="submission" date="2016-11" db="EMBL/GenBank/DDBJ databases">
        <authorList>
            <person name="Varghese N."/>
            <person name="Submissions S."/>
        </authorList>
    </citation>
    <scope>NUCLEOTIDE SEQUENCE [LARGE SCALE GENOMIC DNA]</scope>
    <source>
        <strain evidence="3">DSM 18829</strain>
    </source>
</reference>
<dbReference type="OrthoDB" id="1122768at2"/>
<keyword evidence="1" id="KW-0472">Membrane</keyword>
<proteinExistence type="predicted"/>